<dbReference type="STRING" id="1007676.ABM34_02260"/>
<gene>
    <name evidence="6" type="ORF">ABM34_02260</name>
</gene>
<dbReference type="PATRIC" id="fig|1007676.4.peg.469"/>
<dbReference type="InterPro" id="IPR000847">
    <property type="entry name" value="LysR_HTH_N"/>
</dbReference>
<evidence type="ECO:0000256" key="3">
    <source>
        <dbReference type="ARBA" id="ARBA00023125"/>
    </source>
</evidence>
<dbReference type="InterPro" id="IPR036390">
    <property type="entry name" value="WH_DNA-bd_sf"/>
</dbReference>
<reference evidence="7" key="1">
    <citation type="submission" date="2015-07" db="EMBL/GenBank/DDBJ databases">
        <title>Lactobacillus ginsenosidimutans/EMML 3141/ whole genome sequencing.</title>
        <authorList>
            <person name="Kim M.K."/>
            <person name="Im W.-T."/>
            <person name="Srinivasan S."/>
            <person name="Lee J.-J."/>
        </authorList>
    </citation>
    <scope>NUCLEOTIDE SEQUENCE [LARGE SCALE GENOMIC DNA]</scope>
    <source>
        <strain evidence="7">EMML 3041</strain>
    </source>
</reference>
<dbReference type="Gene3D" id="3.40.190.290">
    <property type="match status" value="1"/>
</dbReference>
<evidence type="ECO:0000256" key="4">
    <source>
        <dbReference type="ARBA" id="ARBA00023163"/>
    </source>
</evidence>
<evidence type="ECO:0000313" key="6">
    <source>
        <dbReference type="EMBL" id="AKP66491.1"/>
    </source>
</evidence>
<dbReference type="KEGG" id="lgn:ABM34_02260"/>
<keyword evidence="4" id="KW-0804">Transcription</keyword>
<protein>
    <submittedName>
        <fullName evidence="6">Malolactic fermentation transcriptional regulator</fullName>
    </submittedName>
</protein>
<dbReference type="GO" id="GO:0003700">
    <property type="term" value="F:DNA-binding transcription factor activity"/>
    <property type="evidence" value="ECO:0007669"/>
    <property type="project" value="InterPro"/>
</dbReference>
<feature type="domain" description="HTH lysR-type" evidence="5">
    <location>
        <begin position="1"/>
        <end position="60"/>
    </location>
</feature>
<name>A0A0H4QHJ8_9LACO</name>
<dbReference type="AlphaFoldDB" id="A0A0H4QHJ8"/>
<keyword evidence="3" id="KW-0238">DNA-binding</keyword>
<dbReference type="PROSITE" id="PS50931">
    <property type="entry name" value="HTH_LYSR"/>
    <property type="match status" value="1"/>
</dbReference>
<dbReference type="GO" id="GO:0005829">
    <property type="term" value="C:cytosol"/>
    <property type="evidence" value="ECO:0007669"/>
    <property type="project" value="TreeGrafter"/>
</dbReference>
<evidence type="ECO:0000259" key="5">
    <source>
        <dbReference type="PROSITE" id="PS50931"/>
    </source>
</evidence>
<accession>A0A0H4QHJ8</accession>
<proteinExistence type="inferred from homology"/>
<dbReference type="EMBL" id="CP012034">
    <property type="protein sequence ID" value="AKP66491.1"/>
    <property type="molecule type" value="Genomic_DNA"/>
</dbReference>
<dbReference type="GO" id="GO:0003677">
    <property type="term" value="F:DNA binding"/>
    <property type="evidence" value="ECO:0007669"/>
    <property type="project" value="UniProtKB-KW"/>
</dbReference>
<comment type="similarity">
    <text evidence="1">Belongs to the LysR transcriptional regulatory family.</text>
</comment>
<dbReference type="Pfam" id="PF00126">
    <property type="entry name" value="HTH_1"/>
    <property type="match status" value="1"/>
</dbReference>
<keyword evidence="7" id="KW-1185">Reference proteome</keyword>
<organism evidence="6 7">
    <name type="scientific">Companilactobacillus ginsenosidimutans</name>
    <dbReference type="NCBI Taxonomy" id="1007676"/>
    <lineage>
        <taxon>Bacteria</taxon>
        <taxon>Bacillati</taxon>
        <taxon>Bacillota</taxon>
        <taxon>Bacilli</taxon>
        <taxon>Lactobacillales</taxon>
        <taxon>Lactobacillaceae</taxon>
        <taxon>Companilactobacillus</taxon>
    </lineage>
</organism>
<dbReference type="Gene3D" id="1.10.10.10">
    <property type="entry name" value="Winged helix-like DNA-binding domain superfamily/Winged helix DNA-binding domain"/>
    <property type="match status" value="1"/>
</dbReference>
<dbReference type="InterPro" id="IPR050950">
    <property type="entry name" value="HTH-type_LysR_regulators"/>
</dbReference>
<evidence type="ECO:0000313" key="7">
    <source>
        <dbReference type="Proteomes" id="UP000036106"/>
    </source>
</evidence>
<dbReference type="SUPFAM" id="SSF53850">
    <property type="entry name" value="Periplasmic binding protein-like II"/>
    <property type="match status" value="1"/>
</dbReference>
<dbReference type="OrthoDB" id="9803735at2"/>
<keyword evidence="2" id="KW-0805">Transcription regulation</keyword>
<dbReference type="Proteomes" id="UP000036106">
    <property type="component" value="Chromosome"/>
</dbReference>
<dbReference type="RefSeq" id="WP_048702923.1">
    <property type="nucleotide sequence ID" value="NZ_CP012034.1"/>
</dbReference>
<sequence length="292" mass="33649">MNFKDLRYFRKLTELKNYSETAHFFGVSQPTITYAIKRLENEYNCELIVRKSYANSVQLTSIGEQFLVHVQKILREDELTKKDIERFQSNDVVMGFPPIISDYLMPLVFDSLKEEKVLDKIRPKRSGSKELLDELHNGRIDISLAGTTHLPESGEYQYKVLKTHKFKIIASAQRDFPKELKIRDLENEDALVLDESSVHQLLAANLVEKYNVFTNVVYQTSDYKLLLDLVASNKGISFITETALKDVSGIQTLNVTDVDFPSFYLILIYRSSMKIDPTIQKLIDVFSDLSDN</sequence>
<dbReference type="InterPro" id="IPR005119">
    <property type="entry name" value="LysR_subst-bd"/>
</dbReference>
<evidence type="ECO:0000256" key="1">
    <source>
        <dbReference type="ARBA" id="ARBA00009437"/>
    </source>
</evidence>
<dbReference type="Pfam" id="PF03466">
    <property type="entry name" value="LysR_substrate"/>
    <property type="match status" value="1"/>
</dbReference>
<dbReference type="InterPro" id="IPR036388">
    <property type="entry name" value="WH-like_DNA-bd_sf"/>
</dbReference>
<dbReference type="PANTHER" id="PTHR30419">
    <property type="entry name" value="HTH-TYPE TRANSCRIPTIONAL REGULATOR YBHD"/>
    <property type="match status" value="1"/>
</dbReference>
<evidence type="ECO:0000256" key="2">
    <source>
        <dbReference type="ARBA" id="ARBA00023015"/>
    </source>
</evidence>
<dbReference type="SUPFAM" id="SSF46785">
    <property type="entry name" value="Winged helix' DNA-binding domain"/>
    <property type="match status" value="1"/>
</dbReference>